<evidence type="ECO:0000256" key="2">
    <source>
        <dbReference type="ARBA" id="ARBA00005248"/>
    </source>
</evidence>
<gene>
    <name evidence="13" type="ORF">F5878DRAFT_619369</name>
</gene>
<evidence type="ECO:0000313" key="13">
    <source>
        <dbReference type="EMBL" id="KAJ3838534.1"/>
    </source>
</evidence>
<feature type="transmembrane region" description="Helical" evidence="11">
    <location>
        <begin position="181"/>
        <end position="203"/>
    </location>
</feature>
<comment type="subcellular location">
    <subcellularLocation>
        <location evidence="1">Membrane</location>
        <topology evidence="1">Multi-pass membrane protein</topology>
    </subcellularLocation>
</comment>
<dbReference type="GO" id="GO:0120029">
    <property type="term" value="P:proton export across plasma membrane"/>
    <property type="evidence" value="ECO:0007669"/>
    <property type="project" value="InterPro"/>
</dbReference>
<comment type="similarity">
    <text evidence="2">Belongs to the fungal Na(+)/H(+) exchanger family.</text>
</comment>
<evidence type="ECO:0000256" key="11">
    <source>
        <dbReference type="SAM" id="Phobius"/>
    </source>
</evidence>
<keyword evidence="4" id="KW-0050">Antiport</keyword>
<evidence type="ECO:0000256" key="8">
    <source>
        <dbReference type="ARBA" id="ARBA00023065"/>
    </source>
</evidence>
<proteinExistence type="inferred from homology"/>
<evidence type="ECO:0000313" key="14">
    <source>
        <dbReference type="Proteomes" id="UP001163846"/>
    </source>
</evidence>
<dbReference type="GO" id="GO:0015385">
    <property type="term" value="F:sodium:proton antiporter activity"/>
    <property type="evidence" value="ECO:0007669"/>
    <property type="project" value="InterPro"/>
</dbReference>
<evidence type="ECO:0000256" key="5">
    <source>
        <dbReference type="ARBA" id="ARBA00022692"/>
    </source>
</evidence>
<feature type="transmembrane region" description="Helical" evidence="11">
    <location>
        <begin position="299"/>
        <end position="322"/>
    </location>
</feature>
<dbReference type="Gene3D" id="6.10.140.1330">
    <property type="match status" value="1"/>
</dbReference>
<dbReference type="GO" id="GO:0005886">
    <property type="term" value="C:plasma membrane"/>
    <property type="evidence" value="ECO:0007669"/>
    <property type="project" value="InterPro"/>
</dbReference>
<keyword evidence="14" id="KW-1185">Reference proteome</keyword>
<evidence type="ECO:0000256" key="10">
    <source>
        <dbReference type="ARBA" id="ARBA00023201"/>
    </source>
</evidence>
<accession>A0AA38P8Z7</accession>
<dbReference type="Proteomes" id="UP001163846">
    <property type="component" value="Unassembled WGS sequence"/>
</dbReference>
<dbReference type="Pfam" id="PF00999">
    <property type="entry name" value="Na_H_Exchanger"/>
    <property type="match status" value="1"/>
</dbReference>
<dbReference type="GO" id="GO:0030007">
    <property type="term" value="P:intracellular potassium ion homeostasis"/>
    <property type="evidence" value="ECO:0007669"/>
    <property type="project" value="TreeGrafter"/>
</dbReference>
<evidence type="ECO:0000256" key="9">
    <source>
        <dbReference type="ARBA" id="ARBA00023136"/>
    </source>
</evidence>
<evidence type="ECO:0000256" key="3">
    <source>
        <dbReference type="ARBA" id="ARBA00022448"/>
    </source>
</evidence>
<protein>
    <submittedName>
        <fullName evidence="13">Cation/H+ exchanger</fullName>
    </submittedName>
</protein>
<feature type="transmembrane region" description="Helical" evidence="11">
    <location>
        <begin position="268"/>
        <end position="287"/>
    </location>
</feature>
<comment type="caution">
    <text evidence="13">The sequence shown here is derived from an EMBL/GenBank/DDBJ whole genome shotgun (WGS) entry which is preliminary data.</text>
</comment>
<keyword evidence="7" id="KW-0915">Sodium</keyword>
<evidence type="ECO:0000259" key="12">
    <source>
        <dbReference type="Pfam" id="PF00999"/>
    </source>
</evidence>
<sequence length="354" mass="39155">MKEKLYLNEIVLGTVFGVIIGPFAANIIDPRSWSSSSTVSQFITLEVMRIVLATGLFAIGIELPRTYMWAHAKSLSAMVIPTMAAGWLIVGGIMKCLFQSLDYVSCLVIAACLTPTDPIVCAAIVGGQFAEKHVSVKLRHILSAESAANDGLAYPFLSISLYLTVESSRTVAFGKWFIVGWLYQVILGVILGATIGILCSRLFQICKRKKFVDRGSYVAQYIAMSFLIIGIAHTIGSDDLLAVFAAGSAMSWDGSFQKQIDGEVFSSVIDLVLNCACFIYIGAWLPFNEFNIPSLGIEPWRLILLFISIIFLRRIPPLLLLFKWVPEIETWQEALFSGHFGPVNPTFHLHWFVN</sequence>
<evidence type="ECO:0000256" key="4">
    <source>
        <dbReference type="ARBA" id="ARBA00022449"/>
    </source>
</evidence>
<keyword evidence="5 11" id="KW-0812">Transmembrane</keyword>
<dbReference type="PANTHER" id="PTHR31382:SF4">
    <property type="entry name" value="NA(+)_H(+) ANTIPORTER"/>
    <property type="match status" value="1"/>
</dbReference>
<keyword evidence="8" id="KW-0406">Ion transport</keyword>
<keyword evidence="3" id="KW-0813">Transport</keyword>
<dbReference type="InterPro" id="IPR004712">
    <property type="entry name" value="Na+/H+_antiporter_fungi"/>
</dbReference>
<feature type="transmembrane region" description="Helical" evidence="11">
    <location>
        <begin position="215"/>
        <end position="234"/>
    </location>
</feature>
<evidence type="ECO:0000256" key="6">
    <source>
        <dbReference type="ARBA" id="ARBA00022989"/>
    </source>
</evidence>
<dbReference type="GO" id="GO:0036376">
    <property type="term" value="P:sodium ion export across plasma membrane"/>
    <property type="evidence" value="ECO:0007669"/>
    <property type="project" value="InterPro"/>
</dbReference>
<reference evidence="13" key="1">
    <citation type="submission" date="2022-08" db="EMBL/GenBank/DDBJ databases">
        <authorList>
            <consortium name="DOE Joint Genome Institute"/>
            <person name="Min B."/>
            <person name="Riley R."/>
            <person name="Sierra-Patev S."/>
            <person name="Naranjo-Ortiz M."/>
            <person name="Looney B."/>
            <person name="Konkel Z."/>
            <person name="Slot J.C."/>
            <person name="Sakamoto Y."/>
            <person name="Steenwyk J.L."/>
            <person name="Rokas A."/>
            <person name="Carro J."/>
            <person name="Camarero S."/>
            <person name="Ferreira P."/>
            <person name="Molpeceres G."/>
            <person name="Ruiz-Duenas F.J."/>
            <person name="Serrano A."/>
            <person name="Henrissat B."/>
            <person name="Drula E."/>
            <person name="Hughes K.W."/>
            <person name="Mata J.L."/>
            <person name="Ishikawa N.K."/>
            <person name="Vargas-Isla R."/>
            <person name="Ushijima S."/>
            <person name="Smith C.A."/>
            <person name="Ahrendt S."/>
            <person name="Andreopoulos W."/>
            <person name="He G."/>
            <person name="Labutti K."/>
            <person name="Lipzen A."/>
            <person name="Ng V."/>
            <person name="Sandor L."/>
            <person name="Barry K."/>
            <person name="Martinez A.T."/>
            <person name="Xiao Y."/>
            <person name="Gibbons J.G."/>
            <person name="Terashima K."/>
            <person name="Hibbett D.S."/>
            <person name="Grigoriev I.V."/>
        </authorList>
    </citation>
    <scope>NUCLEOTIDE SEQUENCE</scope>
    <source>
        <strain evidence="13">TFB9207</strain>
    </source>
</reference>
<dbReference type="AlphaFoldDB" id="A0AA38P8Z7"/>
<evidence type="ECO:0000256" key="1">
    <source>
        <dbReference type="ARBA" id="ARBA00004141"/>
    </source>
</evidence>
<dbReference type="PANTHER" id="PTHR31382">
    <property type="entry name" value="NA(+)/H(+) ANTIPORTER"/>
    <property type="match status" value="1"/>
</dbReference>
<organism evidence="13 14">
    <name type="scientific">Lentinula raphanica</name>
    <dbReference type="NCBI Taxonomy" id="153919"/>
    <lineage>
        <taxon>Eukaryota</taxon>
        <taxon>Fungi</taxon>
        <taxon>Dikarya</taxon>
        <taxon>Basidiomycota</taxon>
        <taxon>Agaricomycotina</taxon>
        <taxon>Agaricomycetes</taxon>
        <taxon>Agaricomycetidae</taxon>
        <taxon>Agaricales</taxon>
        <taxon>Marasmiineae</taxon>
        <taxon>Omphalotaceae</taxon>
        <taxon>Lentinula</taxon>
    </lineage>
</organism>
<dbReference type="GO" id="GO:0042391">
    <property type="term" value="P:regulation of membrane potential"/>
    <property type="evidence" value="ECO:0007669"/>
    <property type="project" value="InterPro"/>
</dbReference>
<name>A0AA38P8Z7_9AGAR</name>
<dbReference type="EMBL" id="MU806178">
    <property type="protein sequence ID" value="KAJ3838534.1"/>
    <property type="molecule type" value="Genomic_DNA"/>
</dbReference>
<feature type="transmembrane region" description="Helical" evidence="11">
    <location>
        <begin position="7"/>
        <end position="28"/>
    </location>
</feature>
<feature type="transmembrane region" description="Helical" evidence="11">
    <location>
        <begin position="75"/>
        <end position="94"/>
    </location>
</feature>
<feature type="transmembrane region" description="Helical" evidence="11">
    <location>
        <begin position="40"/>
        <end position="63"/>
    </location>
</feature>
<keyword evidence="10" id="KW-0739">Sodium transport</keyword>
<keyword evidence="9 11" id="KW-0472">Membrane</keyword>
<evidence type="ECO:0000256" key="7">
    <source>
        <dbReference type="ARBA" id="ARBA00023053"/>
    </source>
</evidence>
<feature type="domain" description="Cation/H+ exchanger transmembrane" evidence="12">
    <location>
        <begin position="3"/>
        <end position="342"/>
    </location>
</feature>
<dbReference type="InterPro" id="IPR006153">
    <property type="entry name" value="Cation/H_exchanger_TM"/>
</dbReference>
<keyword evidence="6 11" id="KW-1133">Transmembrane helix</keyword>